<evidence type="ECO:0000256" key="1">
    <source>
        <dbReference type="SAM" id="MobiDB-lite"/>
    </source>
</evidence>
<dbReference type="EMBL" id="JARKHS020003458">
    <property type="protein sequence ID" value="KAK8785545.1"/>
    <property type="molecule type" value="Genomic_DNA"/>
</dbReference>
<gene>
    <name evidence="3" type="ORF">V5799_008093</name>
</gene>
<evidence type="ECO:0000256" key="2">
    <source>
        <dbReference type="SAM" id="Phobius"/>
    </source>
</evidence>
<keyword evidence="4" id="KW-1185">Reference proteome</keyword>
<dbReference type="Proteomes" id="UP001321473">
    <property type="component" value="Unassembled WGS sequence"/>
</dbReference>
<feature type="transmembrane region" description="Helical" evidence="2">
    <location>
        <begin position="112"/>
        <end position="132"/>
    </location>
</feature>
<sequence>MIDDTIAAARTKERGPLSPAMPPTGPYLRGEDATPAARRMRQLNAQVWHVHTGAQNETAGLQLSPWPVPVAPVPADSCISMPEEAAMEEPAVGHGGNAPGGPPASMPPMAHCVAFCSAFGLVFAVSGALLLTSGLPYRRLQLRIISVFMLAMGAALLTAAIGLTIKWRKWYPLRYTRRRPRHPGQQPALVIRVPTVSGGAYVFTAPSTPPATREASQLPPPAYEDVVRPPPSYESVILMLEKEAEDPLAACASSVLPV</sequence>
<keyword evidence="2" id="KW-1133">Transmembrane helix</keyword>
<reference evidence="3 4" key="1">
    <citation type="journal article" date="2023" name="Arcadia Sci">
        <title>De novo assembly of a long-read Amblyomma americanum tick genome.</title>
        <authorList>
            <person name="Chou S."/>
            <person name="Poskanzer K.E."/>
            <person name="Rollins M."/>
            <person name="Thuy-Boun P.S."/>
        </authorList>
    </citation>
    <scope>NUCLEOTIDE SEQUENCE [LARGE SCALE GENOMIC DNA]</scope>
    <source>
        <strain evidence="3">F_SG_1</strain>
        <tissue evidence="3">Salivary glands</tissue>
    </source>
</reference>
<evidence type="ECO:0000313" key="4">
    <source>
        <dbReference type="Proteomes" id="UP001321473"/>
    </source>
</evidence>
<keyword evidence="2" id="KW-0812">Transmembrane</keyword>
<evidence type="ECO:0000313" key="3">
    <source>
        <dbReference type="EMBL" id="KAK8785545.1"/>
    </source>
</evidence>
<keyword evidence="2" id="KW-0472">Membrane</keyword>
<organism evidence="3 4">
    <name type="scientific">Amblyomma americanum</name>
    <name type="common">Lone star tick</name>
    <dbReference type="NCBI Taxonomy" id="6943"/>
    <lineage>
        <taxon>Eukaryota</taxon>
        <taxon>Metazoa</taxon>
        <taxon>Ecdysozoa</taxon>
        <taxon>Arthropoda</taxon>
        <taxon>Chelicerata</taxon>
        <taxon>Arachnida</taxon>
        <taxon>Acari</taxon>
        <taxon>Parasitiformes</taxon>
        <taxon>Ixodida</taxon>
        <taxon>Ixodoidea</taxon>
        <taxon>Ixodidae</taxon>
        <taxon>Amblyomminae</taxon>
        <taxon>Amblyomma</taxon>
    </lineage>
</organism>
<dbReference type="AlphaFoldDB" id="A0AAQ4FFQ7"/>
<feature type="transmembrane region" description="Helical" evidence="2">
    <location>
        <begin position="144"/>
        <end position="165"/>
    </location>
</feature>
<protein>
    <submittedName>
        <fullName evidence="3">Uncharacterized protein</fullName>
    </submittedName>
</protein>
<comment type="caution">
    <text evidence="3">The sequence shown here is derived from an EMBL/GenBank/DDBJ whole genome shotgun (WGS) entry which is preliminary data.</text>
</comment>
<name>A0AAQ4FFQ7_AMBAM</name>
<feature type="region of interest" description="Disordered" evidence="1">
    <location>
        <begin position="1"/>
        <end position="31"/>
    </location>
</feature>
<proteinExistence type="predicted"/>
<accession>A0AAQ4FFQ7</accession>